<keyword evidence="4" id="KW-1185">Reference proteome</keyword>
<gene>
    <name evidence="3" type="ORF">DESPIGER_1129</name>
</gene>
<dbReference type="Pfam" id="PF10670">
    <property type="entry name" value="DUF4198"/>
    <property type="match status" value="1"/>
</dbReference>
<dbReference type="KEGG" id="dpg:DESPIGER_1129"/>
<dbReference type="Proteomes" id="UP000186323">
    <property type="component" value="Chromosome I"/>
</dbReference>
<feature type="signal peptide" evidence="2">
    <location>
        <begin position="1"/>
        <end position="27"/>
    </location>
</feature>
<proteinExistence type="predicted"/>
<name>A0A1K1LE61_9BACT</name>
<keyword evidence="2" id="KW-0732">Signal</keyword>
<accession>A0A1K1LE61</accession>
<organism evidence="3 4">
    <name type="scientific">Desulfovibrio piger</name>
    <dbReference type="NCBI Taxonomy" id="901"/>
    <lineage>
        <taxon>Bacteria</taxon>
        <taxon>Pseudomonadati</taxon>
        <taxon>Thermodesulfobacteriota</taxon>
        <taxon>Desulfovibrionia</taxon>
        <taxon>Desulfovibrionales</taxon>
        <taxon>Desulfovibrionaceae</taxon>
        <taxon>Desulfovibrio</taxon>
    </lineage>
</organism>
<feature type="chain" id="PRO_5013357975" evidence="2">
    <location>
        <begin position="28"/>
        <end position="328"/>
    </location>
</feature>
<evidence type="ECO:0000313" key="4">
    <source>
        <dbReference type="Proteomes" id="UP000186323"/>
    </source>
</evidence>
<reference evidence="4" key="1">
    <citation type="submission" date="2016-10" db="EMBL/GenBank/DDBJ databases">
        <authorList>
            <person name="Wegmann U."/>
        </authorList>
    </citation>
    <scope>NUCLEOTIDE SEQUENCE [LARGE SCALE GENOMIC DNA]</scope>
</reference>
<dbReference type="InterPro" id="IPR019613">
    <property type="entry name" value="DUF4198"/>
</dbReference>
<evidence type="ECO:0000256" key="2">
    <source>
        <dbReference type="SAM" id="SignalP"/>
    </source>
</evidence>
<dbReference type="AlphaFoldDB" id="A0A1K1LE61"/>
<dbReference type="EMBL" id="LT630450">
    <property type="protein sequence ID" value="SFV72981.1"/>
    <property type="molecule type" value="Genomic_DNA"/>
</dbReference>
<dbReference type="RefSeq" id="WP_072334146.1">
    <property type="nucleotide sequence ID" value="NZ_CBCTAE010000020.1"/>
</dbReference>
<evidence type="ECO:0000313" key="3">
    <source>
        <dbReference type="EMBL" id="SFV72981.1"/>
    </source>
</evidence>
<protein>
    <submittedName>
        <fullName evidence="3">Additional periplasmic component NikK of nickel ECF transporter</fullName>
    </submittedName>
</protein>
<evidence type="ECO:0000256" key="1">
    <source>
        <dbReference type="SAM" id="MobiDB-lite"/>
    </source>
</evidence>
<sequence>MSLPRAALLGCMLSLAVSLTVPAPARAEVTLLIPSRTVIDAPAAKKGAEGQAVKAPAAKEARNGESGTEAPAAAVPADGEDKAQAAAQPAPPPLDEEVDMLISLMRPREHAAQPLEMPQLFAVLRHDAGTRFVNGTPQPERRDLLGDMEESLYLDTRAWGANVAIDRPGLYQFITETRPRLNAERQCFEQQYVKSILPVCGVEDGWDRPAGLRLEILPLTRPFGLTAGSSFTGRALGPDGPLAHARVYMDRIRTEKKTGPLPWQHDLEARTGADGQFTFTPGAPGWWCCVVEVPGQPLKGPDGQPMPLVLGSVLWLYVDAAEQPDKNR</sequence>
<feature type="region of interest" description="Disordered" evidence="1">
    <location>
        <begin position="43"/>
        <end position="94"/>
    </location>
</feature>